<dbReference type="Proteomes" id="UP000028926">
    <property type="component" value="Chromosome"/>
</dbReference>
<sequence>MTENPGRESFKAVDLLVVPILGENPSGVSLRYERIYDDIRDARREDDDTVSYGIWQYDLKRSDWGRVESLCCHALVGQTKDLQIAGWLAEAWVMMDAVPGLKRGLELITQLTSTFWDSIHPTVLNDDFEYRSQFYDWLDKSLSARLVKLIFVPNELGEGVTLADWLAAQRLDSVLKRAPNADRLIKKAEERGQVNFKQCYTFLSRVSTEDGDNYLESLAAATSALHELKGAVDQKFPNNTLAFDELGGHLDEMTRIYKAEMATRQRATNDITNESLSLSISPPSPMADTDPEETLDEATASAIAPPVMPSSPMVPSAIQSREQAYKQLSDIANLLEGLEPHSPAPQILRRVITWENKSLMEIFNEIGSSPEDLVALMRFLGIGVNKSTEPPVSPR</sequence>
<dbReference type="InterPro" id="IPR017740">
    <property type="entry name" value="TssA-like"/>
</dbReference>
<evidence type="ECO:0000313" key="2">
    <source>
        <dbReference type="EMBL" id="AIK96381.1"/>
    </source>
</evidence>
<dbReference type="AlphaFoldDB" id="A0A077AVF4"/>
<proteinExistence type="predicted"/>
<dbReference type="eggNOG" id="COG3515">
    <property type="taxonomic scope" value="Bacteria"/>
</dbReference>
<organism evidence="2 3">
    <name type="scientific">Candidatus Odyssella acanthamoebae</name>
    <dbReference type="NCBI Taxonomy" id="91604"/>
    <lineage>
        <taxon>Bacteria</taxon>
        <taxon>Pseudomonadati</taxon>
        <taxon>Pseudomonadota</taxon>
        <taxon>Alphaproteobacteria</taxon>
        <taxon>Holosporales</taxon>
        <taxon>Candidatus Paracaedibacteraceae</taxon>
        <taxon>Candidatus Odyssella</taxon>
    </lineage>
</organism>
<keyword evidence="3" id="KW-1185">Reference proteome</keyword>
<name>A0A077AVF4_9PROT</name>
<dbReference type="InterPro" id="IPR010657">
    <property type="entry name" value="ImpA_N"/>
</dbReference>
<reference evidence="2 3" key="1">
    <citation type="submission" date="2014-07" db="EMBL/GenBank/DDBJ databases">
        <title>Comparative genomic insights into amoeba endosymbionts belonging to the families of Holosporaceae and Candidatus Midichloriaceae within Rickettsiales.</title>
        <authorList>
            <person name="Wang Z."/>
            <person name="Wu M."/>
        </authorList>
    </citation>
    <scope>NUCLEOTIDE SEQUENCE [LARGE SCALE GENOMIC DNA]</scope>
    <source>
        <strain evidence="2">PRA3</strain>
    </source>
</reference>
<dbReference type="EMBL" id="CP008941">
    <property type="protein sequence ID" value="AIK96381.1"/>
    <property type="molecule type" value="Genomic_DNA"/>
</dbReference>
<dbReference type="STRING" id="91604.ID47_05995"/>
<dbReference type="OrthoDB" id="9771118at2"/>
<dbReference type="PANTHER" id="PTHR37951:SF1">
    <property type="entry name" value="TYPE VI SECRETION SYSTEM COMPONENT TSSA1"/>
    <property type="match status" value="1"/>
</dbReference>
<feature type="domain" description="ImpA N-terminal" evidence="1">
    <location>
        <begin position="19"/>
        <end position="139"/>
    </location>
</feature>
<dbReference type="KEGG" id="paca:ID47_05995"/>
<dbReference type="PANTHER" id="PTHR37951">
    <property type="entry name" value="CYTOPLASMIC PROTEIN-RELATED"/>
    <property type="match status" value="1"/>
</dbReference>
<protein>
    <recommendedName>
        <fullName evidence="1">ImpA N-terminal domain-containing protein</fullName>
    </recommendedName>
</protein>
<gene>
    <name evidence="2" type="ORF">ID47_05995</name>
</gene>
<evidence type="ECO:0000313" key="3">
    <source>
        <dbReference type="Proteomes" id="UP000028926"/>
    </source>
</evidence>
<dbReference type="RefSeq" id="WP_038464742.1">
    <property type="nucleotide sequence ID" value="NZ_CP008941.1"/>
</dbReference>
<dbReference type="Pfam" id="PF06812">
    <property type="entry name" value="ImpA_N"/>
    <property type="match status" value="1"/>
</dbReference>
<accession>A0A077AVF4</accession>
<dbReference type="NCBIfam" id="TIGR03363">
    <property type="entry name" value="VI_chp_8"/>
    <property type="match status" value="1"/>
</dbReference>
<dbReference type="HOGENOM" id="CLU_060104_1_1_5"/>
<evidence type="ECO:0000259" key="1">
    <source>
        <dbReference type="Pfam" id="PF06812"/>
    </source>
</evidence>